<dbReference type="PANTHER" id="PTHR43077">
    <property type="entry name" value="TRANSPORT PERMEASE YVFS-RELATED"/>
    <property type="match status" value="1"/>
</dbReference>
<evidence type="ECO:0000256" key="3">
    <source>
        <dbReference type="ARBA" id="ARBA00022989"/>
    </source>
</evidence>
<name>A0A7W3PLX9_9MICO</name>
<accession>A0A7W3PLX9</accession>
<proteinExistence type="predicted"/>
<reference evidence="6 7" key="1">
    <citation type="submission" date="2020-07" db="EMBL/GenBank/DDBJ databases">
        <title>Sequencing the genomes of 1000 actinobacteria strains.</title>
        <authorList>
            <person name="Klenk H.-P."/>
        </authorList>
    </citation>
    <scope>NUCLEOTIDE SEQUENCE [LARGE SCALE GENOMIC DNA]</scope>
    <source>
        <strain evidence="6 7">DSM 27576</strain>
    </source>
</reference>
<dbReference type="Proteomes" id="UP000526083">
    <property type="component" value="Unassembled WGS sequence"/>
</dbReference>
<sequence>MSALWSMVGAPAAGARRTRVLIVVAVAVLAPLLIVLALVPRSEDQAIPVAVVNLDVPIGLTTDSPVIAGKLLTENIVTADSGVDWTITDTTSATAGLDDGTYVAIVTIPADFSKSVATVSSESPVAATIAVQTSTAHGYAGGVIANALAARIPSGVSTAITTNYVSATLDSFAELHDQLGGVSEDVAKIAEGTDDASVGVGKIAGYSEGLSTGLAEMAEVLDLLPAGARDLGSLSADGAAGSAQLATSLGESSLRASELAVAQTITADALAELEATMRADPTAPVSTLIDTVSALQDEADGMASQLYGQGESLANDAGYAAVVAAADAVLADVSGPVASSLTALDEDVAGAAEASGLLTTEMEEVSAGLDTLGTDTSAVATGLGTVADDIPNYSAAEQKSIAAVVASPIGAEITSVAGPTTARSATLGAVVPVALWLGALATFLVVAPFSRTRLTTAVSAVRIATDSAMVAVAVGAVQAVLVWIAIVIVGIPASRLGVAFALTLIAAMAFALLHQALVALMGRAGLVVSVVALGLQLVASGIFAPNSSESALGILPLSIALQGAEALVGGSLHAVLSSAIGLAIWGVVSALVTVAAVSRARQSMLRGMLVATAT</sequence>
<evidence type="ECO:0000256" key="1">
    <source>
        <dbReference type="ARBA" id="ARBA00004141"/>
    </source>
</evidence>
<feature type="transmembrane region" description="Helical" evidence="5">
    <location>
        <begin position="425"/>
        <end position="447"/>
    </location>
</feature>
<comment type="subcellular location">
    <subcellularLocation>
        <location evidence="1">Membrane</location>
        <topology evidence="1">Multi-pass membrane protein</topology>
    </subcellularLocation>
</comment>
<evidence type="ECO:0000313" key="7">
    <source>
        <dbReference type="Proteomes" id="UP000526083"/>
    </source>
</evidence>
<feature type="transmembrane region" description="Helical" evidence="5">
    <location>
        <begin position="468"/>
        <end position="491"/>
    </location>
</feature>
<dbReference type="Gene3D" id="3.40.1710.10">
    <property type="entry name" value="abc type-2 transporter like domain"/>
    <property type="match status" value="1"/>
</dbReference>
<dbReference type="PANTHER" id="PTHR43077:SF5">
    <property type="entry name" value="PHAGE INFECTION PROTEIN"/>
    <property type="match status" value="1"/>
</dbReference>
<dbReference type="EMBL" id="JACGWY010000002">
    <property type="protein sequence ID" value="MBA8816417.1"/>
    <property type="molecule type" value="Genomic_DNA"/>
</dbReference>
<feature type="transmembrane region" description="Helical" evidence="5">
    <location>
        <begin position="20"/>
        <end position="39"/>
    </location>
</feature>
<feature type="transmembrane region" description="Helical" evidence="5">
    <location>
        <begin position="497"/>
        <end position="517"/>
    </location>
</feature>
<evidence type="ECO:0000256" key="5">
    <source>
        <dbReference type="SAM" id="Phobius"/>
    </source>
</evidence>
<keyword evidence="3 5" id="KW-1133">Transmembrane helix</keyword>
<organism evidence="6 7">
    <name type="scientific">Microbacterium halimionae</name>
    <dbReference type="NCBI Taxonomy" id="1526413"/>
    <lineage>
        <taxon>Bacteria</taxon>
        <taxon>Bacillati</taxon>
        <taxon>Actinomycetota</taxon>
        <taxon>Actinomycetes</taxon>
        <taxon>Micrococcales</taxon>
        <taxon>Microbacteriaceae</taxon>
        <taxon>Microbacterium</taxon>
    </lineage>
</organism>
<evidence type="ECO:0000256" key="4">
    <source>
        <dbReference type="ARBA" id="ARBA00023136"/>
    </source>
</evidence>
<feature type="transmembrane region" description="Helical" evidence="5">
    <location>
        <begin position="575"/>
        <end position="598"/>
    </location>
</feature>
<gene>
    <name evidence="6" type="ORF">FHX48_001490</name>
</gene>
<comment type="caution">
    <text evidence="6">The sequence shown here is derived from an EMBL/GenBank/DDBJ whole genome shotgun (WGS) entry which is preliminary data.</text>
</comment>
<evidence type="ECO:0000313" key="6">
    <source>
        <dbReference type="EMBL" id="MBA8816417.1"/>
    </source>
</evidence>
<protein>
    <submittedName>
        <fullName evidence="6">Putative membrane protein</fullName>
    </submittedName>
</protein>
<dbReference type="GO" id="GO:0016020">
    <property type="term" value="C:membrane"/>
    <property type="evidence" value="ECO:0007669"/>
    <property type="project" value="UniProtKB-SubCell"/>
</dbReference>
<dbReference type="InterPro" id="IPR051328">
    <property type="entry name" value="T7SS_ABC-Transporter"/>
</dbReference>
<dbReference type="RefSeq" id="WP_167047617.1">
    <property type="nucleotide sequence ID" value="NZ_JAAOZB010000001.1"/>
</dbReference>
<evidence type="ECO:0000256" key="2">
    <source>
        <dbReference type="ARBA" id="ARBA00022692"/>
    </source>
</evidence>
<dbReference type="AlphaFoldDB" id="A0A7W3PLX9"/>
<keyword evidence="4 5" id="KW-0472">Membrane</keyword>
<keyword evidence="7" id="KW-1185">Reference proteome</keyword>
<keyword evidence="2 5" id="KW-0812">Transmembrane</keyword>
<feature type="transmembrane region" description="Helical" evidence="5">
    <location>
        <begin position="524"/>
        <end position="544"/>
    </location>
</feature>